<dbReference type="SUPFAM" id="SSF100950">
    <property type="entry name" value="NagB/RpiA/CoA transferase-like"/>
    <property type="match status" value="1"/>
</dbReference>
<evidence type="ECO:0000256" key="2">
    <source>
        <dbReference type="ARBA" id="ARBA00022540"/>
    </source>
</evidence>
<dbReference type="Proteomes" id="UP001595921">
    <property type="component" value="Unassembled WGS sequence"/>
</dbReference>
<comment type="similarity">
    <text evidence="1 4">Belongs to the eIF-2B alpha/beta/delta subunits family.</text>
</comment>
<dbReference type="GO" id="GO:0003743">
    <property type="term" value="F:translation initiation factor activity"/>
    <property type="evidence" value="ECO:0007669"/>
    <property type="project" value="UniProtKB-KW"/>
</dbReference>
<sequence length="283" mass="30973">MIDETVRQIQGDEIQSPSIGAVKAAEALRELSTREYHTVEEFMRSLVSNSRALRQANQTHAILYTTQQRIIAEVNELDPTTVDEAKARLNSVIEDTVTRVEQSKRRAAERAAELVDDGDTLLVHEHSSTVMATLDRVLESGKRLTLYVAEARPRYLGRKTARRFAGRDGVDTTLVVDGAVGYYLSEADRVLVGMNCLVEDTVYNTVGTYPIAATAASEAVPVTVVGSAAKFIGSGFDFDNEFGPSPEVLLEPAEGFNVGNPEYDGTPTRLLETVVTEDSVIEF</sequence>
<keyword evidence="2 5" id="KW-0396">Initiation factor</keyword>
<dbReference type="RefSeq" id="WP_267620798.1">
    <property type="nucleotide sequence ID" value="NZ_JAODIW010000005.1"/>
</dbReference>
<gene>
    <name evidence="5" type="ORF">ACFO0N_21515</name>
</gene>
<dbReference type="PANTHER" id="PTHR45860">
    <property type="entry name" value="TRANSLATION INITIATION FACTOR EIF-2B SUBUNIT ALPHA"/>
    <property type="match status" value="1"/>
</dbReference>
<dbReference type="InterPro" id="IPR042529">
    <property type="entry name" value="IF_2B-like_C"/>
</dbReference>
<comment type="caution">
    <text evidence="5">The sequence shown here is derived from an EMBL/GenBank/DDBJ whole genome shotgun (WGS) entry which is preliminary data.</text>
</comment>
<keyword evidence="6" id="KW-1185">Reference proteome</keyword>
<evidence type="ECO:0000256" key="1">
    <source>
        <dbReference type="ARBA" id="ARBA00007251"/>
    </source>
</evidence>
<dbReference type="InterPro" id="IPR027363">
    <property type="entry name" value="M1Pi_N"/>
</dbReference>
<reference evidence="5 6" key="1">
    <citation type="journal article" date="2019" name="Int. J. Syst. Evol. Microbiol.">
        <title>The Global Catalogue of Microorganisms (GCM) 10K type strain sequencing project: providing services to taxonomists for standard genome sequencing and annotation.</title>
        <authorList>
            <consortium name="The Broad Institute Genomics Platform"/>
            <consortium name="The Broad Institute Genome Sequencing Center for Infectious Disease"/>
            <person name="Wu L."/>
            <person name="Ma J."/>
        </authorList>
    </citation>
    <scope>NUCLEOTIDE SEQUENCE [LARGE SCALE GENOMIC DNA]</scope>
    <source>
        <strain evidence="5 6">CGMCC 1.12553</strain>
    </source>
</reference>
<evidence type="ECO:0000256" key="3">
    <source>
        <dbReference type="ARBA" id="ARBA00022917"/>
    </source>
</evidence>
<dbReference type="AlphaFoldDB" id="A0ABD5PI17"/>
<protein>
    <submittedName>
        <fullName evidence="5">Translation initiation factor eIF-2B</fullName>
    </submittedName>
</protein>
<evidence type="ECO:0000313" key="5">
    <source>
        <dbReference type="EMBL" id="MFC4360534.1"/>
    </source>
</evidence>
<dbReference type="InterPro" id="IPR000649">
    <property type="entry name" value="IF-2B-related"/>
</dbReference>
<dbReference type="InterPro" id="IPR037171">
    <property type="entry name" value="NagB/RpiA_transferase-like"/>
</dbReference>
<dbReference type="Gene3D" id="3.40.50.10470">
    <property type="entry name" value="Translation initiation factor eif-2b, domain 2"/>
    <property type="match status" value="1"/>
</dbReference>
<keyword evidence="3" id="KW-0648">Protein biosynthesis</keyword>
<name>A0ABD5PI17_9EURY</name>
<dbReference type="EMBL" id="JBHSDS010000017">
    <property type="protein sequence ID" value="MFC4360534.1"/>
    <property type="molecule type" value="Genomic_DNA"/>
</dbReference>
<dbReference type="InterPro" id="IPR051501">
    <property type="entry name" value="eIF2B_alpha/beta/delta"/>
</dbReference>
<evidence type="ECO:0000256" key="4">
    <source>
        <dbReference type="RuleBase" id="RU003814"/>
    </source>
</evidence>
<evidence type="ECO:0000313" key="6">
    <source>
        <dbReference type="Proteomes" id="UP001595921"/>
    </source>
</evidence>
<organism evidence="5 6">
    <name type="scientific">Halobium salinum</name>
    <dbReference type="NCBI Taxonomy" id="1364940"/>
    <lineage>
        <taxon>Archaea</taxon>
        <taxon>Methanobacteriati</taxon>
        <taxon>Methanobacteriota</taxon>
        <taxon>Stenosarchaea group</taxon>
        <taxon>Halobacteria</taxon>
        <taxon>Halobacteriales</taxon>
        <taxon>Haloferacaceae</taxon>
        <taxon>Halobium</taxon>
    </lineage>
</organism>
<proteinExistence type="inferred from homology"/>
<dbReference type="PANTHER" id="PTHR45860:SF1">
    <property type="entry name" value="TRANSLATION INITIATION FACTOR EIF-2B SUBUNIT ALPHA"/>
    <property type="match status" value="1"/>
</dbReference>
<dbReference type="Pfam" id="PF01008">
    <property type="entry name" value="IF-2B"/>
    <property type="match status" value="1"/>
</dbReference>
<dbReference type="Gene3D" id="1.20.120.420">
    <property type="entry name" value="translation initiation factor eif-2b, domain 1"/>
    <property type="match status" value="1"/>
</dbReference>
<accession>A0ABD5PI17</accession>